<organism evidence="9 10">
    <name type="scientific">Butyricicoccus porcorum</name>
    <dbReference type="NCBI Taxonomy" id="1945634"/>
    <lineage>
        <taxon>Bacteria</taxon>
        <taxon>Bacillati</taxon>
        <taxon>Bacillota</taxon>
        <taxon>Clostridia</taxon>
        <taxon>Eubacteriales</taxon>
        <taxon>Butyricicoccaceae</taxon>
        <taxon>Butyricicoccus</taxon>
    </lineage>
</organism>
<dbReference type="AlphaFoldDB" id="A0A252F3A4"/>
<evidence type="ECO:0000256" key="1">
    <source>
        <dbReference type="ARBA" id="ARBA00022448"/>
    </source>
</evidence>
<keyword evidence="10" id="KW-1185">Reference proteome</keyword>
<evidence type="ECO:0000313" key="10">
    <source>
        <dbReference type="Proteomes" id="UP000194903"/>
    </source>
</evidence>
<sequence length="292" mass="31488">MISSKTEQKPVSPKKRVAQRRRLRAGIQLIFFLLAPSVYTAAFSGIKEIATAIGAGEPLAFSSFAAALLVICVYTILFGRFFCGYACAFGSFGDAVYALSQLIQRKIGHRLPQPPELAVHRMQKIKYLVLAAIVILCAAGVYAGLSGWSPWDVFSMLTALKWCGSAYALGSILLALIVVGMAVKERFFCQFLCPMGAVFALLPVVGRYTRNRESCLMRCSACAKSCPVCVETDADNVRMGECISCGKCSDICPKRNISYAGHISDGNAPLAVLLRAGILFAVCAVFGLVRVL</sequence>
<keyword evidence="7" id="KW-1133">Transmembrane helix</keyword>
<proteinExistence type="predicted"/>
<evidence type="ECO:0000256" key="3">
    <source>
        <dbReference type="ARBA" id="ARBA00022723"/>
    </source>
</evidence>
<protein>
    <recommendedName>
        <fullName evidence="8">4Fe-4S ferredoxin-type domain-containing protein</fullName>
    </recommendedName>
</protein>
<evidence type="ECO:0000256" key="4">
    <source>
        <dbReference type="ARBA" id="ARBA00022982"/>
    </source>
</evidence>
<dbReference type="PANTHER" id="PTHR30176">
    <property type="entry name" value="FERREDOXIN-TYPE PROTEIN NAPH"/>
    <property type="match status" value="1"/>
</dbReference>
<dbReference type="PROSITE" id="PS51379">
    <property type="entry name" value="4FE4S_FER_2"/>
    <property type="match status" value="2"/>
</dbReference>
<dbReference type="Pfam" id="PF12801">
    <property type="entry name" value="Fer4_5"/>
    <property type="match status" value="2"/>
</dbReference>
<keyword evidence="7" id="KW-0472">Membrane</keyword>
<dbReference type="GO" id="GO:0046872">
    <property type="term" value="F:metal ion binding"/>
    <property type="evidence" value="ECO:0007669"/>
    <property type="project" value="UniProtKB-KW"/>
</dbReference>
<dbReference type="OrthoDB" id="9806398at2"/>
<evidence type="ECO:0000313" key="9">
    <source>
        <dbReference type="EMBL" id="OUM20246.1"/>
    </source>
</evidence>
<comment type="caution">
    <text evidence="9">The sequence shown here is derived from an EMBL/GenBank/DDBJ whole genome shotgun (WGS) entry which is preliminary data.</text>
</comment>
<keyword evidence="2" id="KW-0004">4Fe-4S</keyword>
<feature type="domain" description="4Fe-4S ferredoxin-type" evidence="8">
    <location>
        <begin position="233"/>
        <end position="262"/>
    </location>
</feature>
<dbReference type="RefSeq" id="WP_087020443.1">
    <property type="nucleotide sequence ID" value="NZ_NHOC01000007.1"/>
</dbReference>
<evidence type="ECO:0000256" key="5">
    <source>
        <dbReference type="ARBA" id="ARBA00023004"/>
    </source>
</evidence>
<feature type="transmembrane region" description="Helical" evidence="7">
    <location>
        <begin position="127"/>
        <end position="145"/>
    </location>
</feature>
<dbReference type="PANTHER" id="PTHR30176:SF3">
    <property type="entry name" value="FERREDOXIN-TYPE PROTEIN NAPH"/>
    <property type="match status" value="1"/>
</dbReference>
<evidence type="ECO:0000256" key="6">
    <source>
        <dbReference type="ARBA" id="ARBA00023014"/>
    </source>
</evidence>
<feature type="transmembrane region" description="Helical" evidence="7">
    <location>
        <begin position="188"/>
        <end position="208"/>
    </location>
</feature>
<feature type="domain" description="4Fe-4S ferredoxin-type" evidence="8">
    <location>
        <begin position="206"/>
        <end position="228"/>
    </location>
</feature>
<evidence type="ECO:0000256" key="7">
    <source>
        <dbReference type="SAM" id="Phobius"/>
    </source>
</evidence>
<keyword evidence="5" id="KW-0408">Iron</keyword>
<dbReference type="SUPFAM" id="SSF54862">
    <property type="entry name" value="4Fe-4S ferredoxins"/>
    <property type="match status" value="1"/>
</dbReference>
<evidence type="ECO:0000256" key="2">
    <source>
        <dbReference type="ARBA" id="ARBA00022485"/>
    </source>
</evidence>
<reference evidence="9 10" key="1">
    <citation type="submission" date="2017-05" db="EMBL/GenBank/DDBJ databases">
        <title>Butyricicoccus porcorum sp. nov. a butyrate-producing bacterium from the swine intestinal tract.</title>
        <authorList>
            <person name="Trachsel J."/>
            <person name="Humphrey S."/>
            <person name="Allen H.K."/>
        </authorList>
    </citation>
    <scope>NUCLEOTIDE SEQUENCE [LARGE SCALE GENOMIC DNA]</scope>
    <source>
        <strain evidence="9">BB10</strain>
    </source>
</reference>
<feature type="transmembrane region" description="Helical" evidence="7">
    <location>
        <begin position="64"/>
        <end position="83"/>
    </location>
</feature>
<gene>
    <name evidence="9" type="ORF">CBW42_09370</name>
</gene>
<dbReference type="InterPro" id="IPR017900">
    <property type="entry name" value="4Fe4S_Fe_S_CS"/>
</dbReference>
<dbReference type="GO" id="GO:0005886">
    <property type="term" value="C:plasma membrane"/>
    <property type="evidence" value="ECO:0007669"/>
    <property type="project" value="TreeGrafter"/>
</dbReference>
<keyword evidence="3" id="KW-0479">Metal-binding</keyword>
<keyword evidence="1" id="KW-0813">Transport</keyword>
<evidence type="ECO:0000259" key="8">
    <source>
        <dbReference type="PROSITE" id="PS51379"/>
    </source>
</evidence>
<keyword evidence="6" id="KW-0411">Iron-sulfur</keyword>
<accession>A0A252F3A4</accession>
<dbReference type="PROSITE" id="PS00198">
    <property type="entry name" value="4FE4S_FER_1"/>
    <property type="match status" value="1"/>
</dbReference>
<dbReference type="EMBL" id="NHOC01000007">
    <property type="protein sequence ID" value="OUM20246.1"/>
    <property type="molecule type" value="Genomic_DNA"/>
</dbReference>
<feature type="transmembrane region" description="Helical" evidence="7">
    <location>
        <begin position="268"/>
        <end position="289"/>
    </location>
</feature>
<keyword evidence="7" id="KW-0812">Transmembrane</keyword>
<name>A0A252F3A4_9FIRM</name>
<keyword evidence="4" id="KW-0249">Electron transport</keyword>
<dbReference type="InterPro" id="IPR017896">
    <property type="entry name" value="4Fe4S_Fe-S-bd"/>
</dbReference>
<dbReference type="InterPro" id="IPR051684">
    <property type="entry name" value="Electron_Trans/Redox"/>
</dbReference>
<dbReference type="GO" id="GO:0051539">
    <property type="term" value="F:4 iron, 4 sulfur cluster binding"/>
    <property type="evidence" value="ECO:0007669"/>
    <property type="project" value="UniProtKB-KW"/>
</dbReference>
<feature type="transmembrane region" description="Helical" evidence="7">
    <location>
        <begin position="165"/>
        <end position="183"/>
    </location>
</feature>
<dbReference type="Proteomes" id="UP000194903">
    <property type="component" value="Unassembled WGS sequence"/>
</dbReference>